<proteinExistence type="predicted"/>
<reference evidence="1 2" key="2">
    <citation type="journal article" date="2022" name="Mol. Ecol. Resour.">
        <title>The genomes of chicory, endive, great burdock and yacon provide insights into Asteraceae paleo-polyploidization history and plant inulin production.</title>
        <authorList>
            <person name="Fan W."/>
            <person name="Wang S."/>
            <person name="Wang H."/>
            <person name="Wang A."/>
            <person name="Jiang F."/>
            <person name="Liu H."/>
            <person name="Zhao H."/>
            <person name="Xu D."/>
            <person name="Zhang Y."/>
        </authorList>
    </citation>
    <scope>NUCLEOTIDE SEQUENCE [LARGE SCALE GENOMIC DNA]</scope>
    <source>
        <strain evidence="2">cv. Yunnan</strain>
        <tissue evidence="1">Leaves</tissue>
    </source>
</reference>
<evidence type="ECO:0000313" key="2">
    <source>
        <dbReference type="Proteomes" id="UP001056120"/>
    </source>
</evidence>
<organism evidence="1 2">
    <name type="scientific">Smallanthus sonchifolius</name>
    <dbReference type="NCBI Taxonomy" id="185202"/>
    <lineage>
        <taxon>Eukaryota</taxon>
        <taxon>Viridiplantae</taxon>
        <taxon>Streptophyta</taxon>
        <taxon>Embryophyta</taxon>
        <taxon>Tracheophyta</taxon>
        <taxon>Spermatophyta</taxon>
        <taxon>Magnoliopsida</taxon>
        <taxon>eudicotyledons</taxon>
        <taxon>Gunneridae</taxon>
        <taxon>Pentapetalae</taxon>
        <taxon>asterids</taxon>
        <taxon>campanulids</taxon>
        <taxon>Asterales</taxon>
        <taxon>Asteraceae</taxon>
        <taxon>Asteroideae</taxon>
        <taxon>Heliantheae alliance</taxon>
        <taxon>Millerieae</taxon>
        <taxon>Smallanthus</taxon>
    </lineage>
</organism>
<name>A0ACB8YLZ9_9ASTR</name>
<dbReference type="Proteomes" id="UP001056120">
    <property type="component" value="Linkage Group LG27"/>
</dbReference>
<protein>
    <submittedName>
        <fullName evidence="1">Uncharacterized protein</fullName>
    </submittedName>
</protein>
<sequence>MAMVMVVNRYENGGWVEFEEGGIDVSQPYPFKGRLVNNIHFGNWDCYRVRKEVAISSACIEIAKAKGDYEQ</sequence>
<accession>A0ACB8YLZ9</accession>
<evidence type="ECO:0000313" key="1">
    <source>
        <dbReference type="EMBL" id="KAI3686133.1"/>
    </source>
</evidence>
<comment type="caution">
    <text evidence="1">The sequence shown here is derived from an EMBL/GenBank/DDBJ whole genome shotgun (WGS) entry which is preliminary data.</text>
</comment>
<keyword evidence="2" id="KW-1185">Reference proteome</keyword>
<gene>
    <name evidence="1" type="ORF">L1987_79806</name>
</gene>
<dbReference type="EMBL" id="CM042044">
    <property type="protein sequence ID" value="KAI3686133.1"/>
    <property type="molecule type" value="Genomic_DNA"/>
</dbReference>
<reference evidence="2" key="1">
    <citation type="journal article" date="2022" name="Mol. Ecol. Resour.">
        <title>The genomes of chicory, endive, great burdock and yacon provide insights into Asteraceae palaeo-polyploidization history and plant inulin production.</title>
        <authorList>
            <person name="Fan W."/>
            <person name="Wang S."/>
            <person name="Wang H."/>
            <person name="Wang A."/>
            <person name="Jiang F."/>
            <person name="Liu H."/>
            <person name="Zhao H."/>
            <person name="Xu D."/>
            <person name="Zhang Y."/>
        </authorList>
    </citation>
    <scope>NUCLEOTIDE SEQUENCE [LARGE SCALE GENOMIC DNA]</scope>
    <source>
        <strain evidence="2">cv. Yunnan</strain>
    </source>
</reference>